<proteinExistence type="predicted"/>
<evidence type="ECO:0000259" key="1">
    <source>
        <dbReference type="Pfam" id="PF13731"/>
    </source>
</evidence>
<dbReference type="EMBL" id="JBHUMF010000015">
    <property type="protein sequence ID" value="MFD2680470.1"/>
    <property type="molecule type" value="Genomic_DNA"/>
</dbReference>
<accession>A0ABW5RQB5</accession>
<sequence length="213" mass="22240">MHKNSNVAIDRVKKRGENKMKNIFKKAAVSVATLGLVVSAFGATNYVEAAGPTITGGSLSMTPSTVGVEAFSAVTLDGATKYSYSKINNFTVSDSTGSGLGWHVKVKADQFKLVGGTDIDSNKLPLHSLSLESLATVTAQDTESMDPAGNINKLSGFIDSSDGVEILSAPVDEGMGTYDVSFAEESLKLTLLPKHVKAGTYESTITVSITSGP</sequence>
<name>A0ABW5RQB5_9BACI</name>
<evidence type="ECO:0000313" key="3">
    <source>
        <dbReference type="Proteomes" id="UP001597506"/>
    </source>
</evidence>
<dbReference type="Pfam" id="PF13731">
    <property type="entry name" value="WxL"/>
    <property type="match status" value="1"/>
</dbReference>
<reference evidence="3" key="1">
    <citation type="journal article" date="2019" name="Int. J. Syst. Evol. Microbiol.">
        <title>The Global Catalogue of Microorganisms (GCM) 10K type strain sequencing project: providing services to taxonomists for standard genome sequencing and annotation.</title>
        <authorList>
            <consortium name="The Broad Institute Genomics Platform"/>
            <consortium name="The Broad Institute Genome Sequencing Center for Infectious Disease"/>
            <person name="Wu L."/>
            <person name="Ma J."/>
        </authorList>
    </citation>
    <scope>NUCLEOTIDE SEQUENCE [LARGE SCALE GENOMIC DNA]</scope>
    <source>
        <strain evidence="3">KCTC 3913</strain>
    </source>
</reference>
<dbReference type="InterPro" id="IPR027994">
    <property type="entry name" value="WxL_dom"/>
</dbReference>
<protein>
    <submittedName>
        <fullName evidence="2">WxL domain-containing protein</fullName>
    </submittedName>
</protein>
<comment type="caution">
    <text evidence="2">The sequence shown here is derived from an EMBL/GenBank/DDBJ whole genome shotgun (WGS) entry which is preliminary data.</text>
</comment>
<evidence type="ECO:0000313" key="2">
    <source>
        <dbReference type="EMBL" id="MFD2680470.1"/>
    </source>
</evidence>
<dbReference type="Proteomes" id="UP001597506">
    <property type="component" value="Unassembled WGS sequence"/>
</dbReference>
<feature type="domain" description="WxL" evidence="1">
    <location>
        <begin position="84"/>
        <end position="213"/>
    </location>
</feature>
<dbReference type="RefSeq" id="WP_377933896.1">
    <property type="nucleotide sequence ID" value="NZ_JBHUMF010000015.1"/>
</dbReference>
<gene>
    <name evidence="2" type="ORF">ACFSUL_06845</name>
</gene>
<organism evidence="2 3">
    <name type="scientific">Bacillus seohaeanensis</name>
    <dbReference type="NCBI Taxonomy" id="284580"/>
    <lineage>
        <taxon>Bacteria</taxon>
        <taxon>Bacillati</taxon>
        <taxon>Bacillota</taxon>
        <taxon>Bacilli</taxon>
        <taxon>Bacillales</taxon>
        <taxon>Bacillaceae</taxon>
        <taxon>Bacillus</taxon>
    </lineage>
</organism>
<keyword evidence="3" id="KW-1185">Reference proteome</keyword>